<proteinExistence type="inferred from homology"/>
<evidence type="ECO:0000256" key="5">
    <source>
        <dbReference type="ARBA" id="ARBA00022475"/>
    </source>
</evidence>
<comment type="function">
    <text evidence="12 13">Required for formation of the rod structure in the basal body of the flagellar apparatus. Together with FliI and FliH, may constitute the export apparatus of flagellin.</text>
</comment>
<reference evidence="15 16" key="1">
    <citation type="submission" date="2018-07" db="EMBL/GenBank/DDBJ databases">
        <title>Genomic Encyclopedia of Type Strains, Phase III (KMG-III): the genomes of soil and plant-associated and newly described type strains.</title>
        <authorList>
            <person name="Whitman W."/>
        </authorList>
    </citation>
    <scope>NUCLEOTIDE SEQUENCE [LARGE SCALE GENOMIC DNA]</scope>
    <source>
        <strain evidence="15 16">CECT 8488</strain>
    </source>
</reference>
<keyword evidence="10 13" id="KW-0472">Membrane</keyword>
<feature type="transmembrane region" description="Helical" evidence="13">
    <location>
        <begin position="189"/>
        <end position="211"/>
    </location>
</feature>
<evidence type="ECO:0000256" key="4">
    <source>
        <dbReference type="ARBA" id="ARBA00022448"/>
    </source>
</evidence>
<name>A0A3D9HSJ3_9PROT</name>
<accession>A0A3D9HSJ3</accession>
<evidence type="ECO:0000313" key="16">
    <source>
        <dbReference type="Proteomes" id="UP000256845"/>
    </source>
</evidence>
<dbReference type="PANTHER" id="PTHR30531">
    <property type="entry name" value="FLAGELLAR BIOSYNTHETIC PROTEIN FLHB"/>
    <property type="match status" value="1"/>
</dbReference>
<feature type="transmembrane region" description="Helical" evidence="13">
    <location>
        <begin position="33"/>
        <end position="54"/>
    </location>
</feature>
<feature type="region of interest" description="Disordered" evidence="14">
    <location>
        <begin position="1"/>
        <end position="21"/>
    </location>
</feature>
<comment type="subcellular location">
    <subcellularLocation>
        <location evidence="1">Cell membrane</location>
        <topology evidence="1">Multi-pass membrane protein</topology>
    </subcellularLocation>
</comment>
<keyword evidence="4 13" id="KW-0813">Transport</keyword>
<dbReference type="SUPFAM" id="SSF160544">
    <property type="entry name" value="EscU C-terminal domain-like"/>
    <property type="match status" value="1"/>
</dbReference>
<dbReference type="AlphaFoldDB" id="A0A3D9HSJ3"/>
<dbReference type="GO" id="GO:0044780">
    <property type="term" value="P:bacterial-type flagellum assembly"/>
    <property type="evidence" value="ECO:0007669"/>
    <property type="project" value="InterPro"/>
</dbReference>
<dbReference type="RefSeq" id="WP_115936010.1">
    <property type="nucleotide sequence ID" value="NZ_QRDW01000002.1"/>
</dbReference>
<dbReference type="InterPro" id="IPR029025">
    <property type="entry name" value="T3SS_substrate_exporter_C"/>
</dbReference>
<keyword evidence="15" id="KW-0282">Flagellum</keyword>
<feature type="transmembrane region" description="Helical" evidence="13">
    <location>
        <begin position="149"/>
        <end position="169"/>
    </location>
</feature>
<evidence type="ECO:0000256" key="3">
    <source>
        <dbReference type="ARBA" id="ARBA00021622"/>
    </source>
</evidence>
<evidence type="ECO:0000256" key="2">
    <source>
        <dbReference type="ARBA" id="ARBA00010690"/>
    </source>
</evidence>
<sequence>MSEADESQKTEDPTSKRLADAKRKGQVAVSKELNTWMMLFGVAILLAMIAPYLLGNLKDTLGQHIQLAHQVPMQPGELGGYLAGLLWTVTKIMLVPFGMFIILALAAGYPQTGIIWAVEKLKPKLDKFNLIKGVKRWFSMSNLVEFGKGMIKIALVAAIGVATMAPYAGIVEVLPGTSMEFLMEEVHFLVLKVLAASLALLFAITIADIFYQRFQHIKQLRMTKQEVKEEFKNMEGDPQIKARLRQIRQERARSRMMQAVPTADVVVTNPTHFAVALAYRPEEMEAPQVVAKGQDVLAFKIREIAEEHDITIVENPPLARGLYAAAEVEDYVPEQFYKAVAEVISYVFNLKGKKLG</sequence>
<keyword evidence="6 13" id="KW-0812">Transmembrane</keyword>
<keyword evidence="7 13" id="KW-1005">Bacterial flagellum biogenesis</keyword>
<feature type="transmembrane region" description="Helical" evidence="13">
    <location>
        <begin position="92"/>
        <end position="118"/>
    </location>
</feature>
<evidence type="ECO:0000256" key="9">
    <source>
        <dbReference type="ARBA" id="ARBA00022989"/>
    </source>
</evidence>
<evidence type="ECO:0000256" key="12">
    <source>
        <dbReference type="ARBA" id="ARBA00025078"/>
    </source>
</evidence>
<keyword evidence="8 13" id="KW-0653">Protein transport</keyword>
<keyword evidence="9 13" id="KW-1133">Transmembrane helix</keyword>
<dbReference type="OrthoDB" id="9807950at2"/>
<dbReference type="InterPro" id="IPR006135">
    <property type="entry name" value="T3SS_substrate_exporter"/>
</dbReference>
<comment type="similarity">
    <text evidence="2 13">Belongs to the type III secretion exporter family.</text>
</comment>
<dbReference type="GO" id="GO:0005886">
    <property type="term" value="C:plasma membrane"/>
    <property type="evidence" value="ECO:0007669"/>
    <property type="project" value="UniProtKB-SubCell"/>
</dbReference>
<keyword evidence="11 13" id="KW-1006">Bacterial flagellum protein export</keyword>
<protein>
    <recommendedName>
        <fullName evidence="3 13">Flagellar biosynthetic protein FlhB</fullName>
    </recommendedName>
</protein>
<evidence type="ECO:0000256" key="11">
    <source>
        <dbReference type="ARBA" id="ARBA00023225"/>
    </source>
</evidence>
<dbReference type="Gene3D" id="3.40.1690.10">
    <property type="entry name" value="secretion proteins EscU"/>
    <property type="match status" value="1"/>
</dbReference>
<comment type="caution">
    <text evidence="15">The sequence shown here is derived from an EMBL/GenBank/DDBJ whole genome shotgun (WGS) entry which is preliminary data.</text>
</comment>
<organism evidence="15 16">
    <name type="scientific">Aestuariispira insulae</name>
    <dbReference type="NCBI Taxonomy" id="1461337"/>
    <lineage>
        <taxon>Bacteria</taxon>
        <taxon>Pseudomonadati</taxon>
        <taxon>Pseudomonadota</taxon>
        <taxon>Alphaproteobacteria</taxon>
        <taxon>Rhodospirillales</taxon>
        <taxon>Kiloniellaceae</taxon>
        <taxon>Aestuariispira</taxon>
    </lineage>
</organism>
<dbReference type="NCBIfam" id="TIGR00328">
    <property type="entry name" value="flhB"/>
    <property type="match status" value="1"/>
</dbReference>
<dbReference type="FunFam" id="3.40.1690.10:FF:000001">
    <property type="entry name" value="Flagellar biosynthetic protein FlhB"/>
    <property type="match status" value="1"/>
</dbReference>
<evidence type="ECO:0000256" key="14">
    <source>
        <dbReference type="SAM" id="MobiDB-lite"/>
    </source>
</evidence>
<evidence type="ECO:0000256" key="6">
    <source>
        <dbReference type="ARBA" id="ARBA00022692"/>
    </source>
</evidence>
<dbReference type="PANTHER" id="PTHR30531:SF12">
    <property type="entry name" value="FLAGELLAR BIOSYNTHETIC PROTEIN FLHB"/>
    <property type="match status" value="1"/>
</dbReference>
<evidence type="ECO:0000256" key="13">
    <source>
        <dbReference type="RuleBase" id="RU364091"/>
    </source>
</evidence>
<keyword evidence="5 13" id="KW-1003">Cell membrane</keyword>
<evidence type="ECO:0000313" key="15">
    <source>
        <dbReference type="EMBL" id="RED52478.1"/>
    </source>
</evidence>
<dbReference type="Proteomes" id="UP000256845">
    <property type="component" value="Unassembled WGS sequence"/>
</dbReference>
<keyword evidence="15" id="KW-0966">Cell projection</keyword>
<keyword evidence="16" id="KW-1185">Reference proteome</keyword>
<evidence type="ECO:0000256" key="7">
    <source>
        <dbReference type="ARBA" id="ARBA00022795"/>
    </source>
</evidence>
<dbReference type="Gene3D" id="6.10.250.2080">
    <property type="match status" value="1"/>
</dbReference>
<evidence type="ECO:0000256" key="1">
    <source>
        <dbReference type="ARBA" id="ARBA00004651"/>
    </source>
</evidence>
<keyword evidence="15" id="KW-0969">Cilium</keyword>
<dbReference type="GO" id="GO:0009306">
    <property type="term" value="P:protein secretion"/>
    <property type="evidence" value="ECO:0007669"/>
    <property type="project" value="InterPro"/>
</dbReference>
<dbReference type="Pfam" id="PF01312">
    <property type="entry name" value="Bac_export_2"/>
    <property type="match status" value="1"/>
</dbReference>
<evidence type="ECO:0000256" key="8">
    <source>
        <dbReference type="ARBA" id="ARBA00022927"/>
    </source>
</evidence>
<gene>
    <name evidence="13" type="primary">flhB</name>
    <name evidence="15" type="ORF">DFP90_102499</name>
</gene>
<dbReference type="PRINTS" id="PR00950">
    <property type="entry name" value="TYPE3IMSPROT"/>
</dbReference>
<dbReference type="EMBL" id="QRDW01000002">
    <property type="protein sequence ID" value="RED52478.1"/>
    <property type="molecule type" value="Genomic_DNA"/>
</dbReference>
<evidence type="ECO:0000256" key="10">
    <source>
        <dbReference type="ARBA" id="ARBA00023136"/>
    </source>
</evidence>
<dbReference type="InterPro" id="IPR006136">
    <property type="entry name" value="FlhB"/>
</dbReference>